<organism evidence="2">
    <name type="scientific">freshwater metagenome</name>
    <dbReference type="NCBI Taxonomy" id="449393"/>
    <lineage>
        <taxon>unclassified sequences</taxon>
        <taxon>metagenomes</taxon>
        <taxon>ecological metagenomes</taxon>
    </lineage>
</organism>
<accession>A0A6J7I4P1</accession>
<protein>
    <submittedName>
        <fullName evidence="2">Unannotated protein</fullName>
    </submittedName>
</protein>
<dbReference type="InterPro" id="IPR032109">
    <property type="entry name" value="Big_3_5"/>
</dbReference>
<gene>
    <name evidence="2" type="ORF">UFOPK3662_00913</name>
</gene>
<feature type="domain" description="Bacterial Ig-like" evidence="1">
    <location>
        <begin position="37"/>
        <end position="123"/>
    </location>
</feature>
<dbReference type="EMBL" id="CAFBMW010000005">
    <property type="protein sequence ID" value="CAB4925785.1"/>
    <property type="molecule type" value="Genomic_DNA"/>
</dbReference>
<name>A0A6J7I4P1_9ZZZZ</name>
<dbReference type="Gene3D" id="2.60.40.10">
    <property type="entry name" value="Immunoglobulins"/>
    <property type="match status" value="1"/>
</dbReference>
<dbReference type="AlphaFoldDB" id="A0A6J7I4P1"/>
<evidence type="ECO:0000259" key="1">
    <source>
        <dbReference type="Pfam" id="PF16640"/>
    </source>
</evidence>
<sequence length="225" mass="23262">MSRISRPLAALSAAVLALALAPAGPAAASAPPSSTTLTLSATESAYGQSVTASAQVVSVGGQPNGDVYFTVDGRDVKANLLGNGTASVVLSELLVGTHVVTATYVPKFPGEQSGSSSPPAGLVVAPARSYLQVQVAGRRTRVPTTVRLRVDGDYGTRPTGRVRVDLRRAGAGRVARVGVRLDPSGAAVARLGRLRAGGYRVEVTYVGDSQHRRTRVVERLRVPRG</sequence>
<dbReference type="InterPro" id="IPR013783">
    <property type="entry name" value="Ig-like_fold"/>
</dbReference>
<reference evidence="2" key="1">
    <citation type="submission" date="2020-05" db="EMBL/GenBank/DDBJ databases">
        <authorList>
            <person name="Chiriac C."/>
            <person name="Salcher M."/>
            <person name="Ghai R."/>
            <person name="Kavagutti S V."/>
        </authorList>
    </citation>
    <scope>NUCLEOTIDE SEQUENCE</scope>
</reference>
<evidence type="ECO:0000313" key="2">
    <source>
        <dbReference type="EMBL" id="CAB4925785.1"/>
    </source>
</evidence>
<dbReference type="Pfam" id="PF16640">
    <property type="entry name" value="Big_3_5"/>
    <property type="match status" value="1"/>
</dbReference>
<proteinExistence type="predicted"/>